<feature type="compositionally biased region" description="Basic and acidic residues" evidence="1">
    <location>
        <begin position="73"/>
        <end position="92"/>
    </location>
</feature>
<feature type="region of interest" description="Disordered" evidence="1">
    <location>
        <begin position="183"/>
        <end position="314"/>
    </location>
</feature>
<feature type="region of interest" description="Disordered" evidence="1">
    <location>
        <begin position="1"/>
        <end position="53"/>
    </location>
</feature>
<evidence type="ECO:0000256" key="1">
    <source>
        <dbReference type="SAM" id="MobiDB-lite"/>
    </source>
</evidence>
<accession>A0A3M5E6D2</accession>
<comment type="caution">
    <text evidence="2">The sequence shown here is derived from an EMBL/GenBank/DDBJ whole genome shotgun (WGS) entry which is preliminary data.</text>
</comment>
<feature type="compositionally biased region" description="Basic and acidic residues" evidence="1">
    <location>
        <begin position="261"/>
        <end position="285"/>
    </location>
</feature>
<feature type="region of interest" description="Disordered" evidence="1">
    <location>
        <begin position="72"/>
        <end position="92"/>
    </location>
</feature>
<protein>
    <submittedName>
        <fullName evidence="2">Uncharacterized protein</fullName>
    </submittedName>
</protein>
<dbReference type="AlphaFoldDB" id="A0A3M5E6D2"/>
<dbReference type="Proteomes" id="UP000270834">
    <property type="component" value="Unassembled WGS sequence"/>
</dbReference>
<proteinExistence type="predicted"/>
<feature type="compositionally biased region" description="Basic and acidic residues" evidence="1">
    <location>
        <begin position="120"/>
        <end position="154"/>
    </location>
</feature>
<feature type="region of interest" description="Disordered" evidence="1">
    <location>
        <begin position="120"/>
        <end position="159"/>
    </location>
</feature>
<feature type="compositionally biased region" description="Basic and acidic residues" evidence="1">
    <location>
        <begin position="30"/>
        <end position="53"/>
    </location>
</feature>
<reference evidence="2 3" key="1">
    <citation type="submission" date="2018-08" db="EMBL/GenBank/DDBJ databases">
        <title>Recombination of ecologically and evolutionarily significant loci maintains genetic cohesion in the Pseudomonas syringae species complex.</title>
        <authorList>
            <person name="Dillon M."/>
            <person name="Thakur S."/>
            <person name="Almeida R.N.D."/>
            <person name="Weir B.S."/>
            <person name="Guttman D.S."/>
        </authorList>
    </citation>
    <scope>NUCLEOTIDE SEQUENCE [LARGE SCALE GENOMIC DNA]</scope>
    <source>
        <strain evidence="2 3">ICMP 7846</strain>
    </source>
</reference>
<name>A0A3M5E6D2_PSEAI</name>
<gene>
    <name evidence="2" type="ORF">ALP65_04555</name>
</gene>
<evidence type="ECO:0000313" key="3">
    <source>
        <dbReference type="Proteomes" id="UP000270834"/>
    </source>
</evidence>
<evidence type="ECO:0000313" key="2">
    <source>
        <dbReference type="EMBL" id="RMS57143.1"/>
    </source>
</evidence>
<feature type="compositionally biased region" description="Polar residues" evidence="1">
    <location>
        <begin position="1"/>
        <end position="10"/>
    </location>
</feature>
<sequence>MAVGQGQQQRHLAEGEEDERQLQVQAIDQAPHDQLRHRAEGIGQADHHAEGLRRRQQVAQALLEQLRVGHGAGVEHHPAGGGDQRQHAEHPAHRQALAVLATRRGLGRQVRRWLLAHAEEKADAEQDGHPAGQDERRTPTEVRGEKAGKQRGEGDPEVTPHAVDADLAAAVLRVCHQHRGADRVVDRGEYPDQGQPGHQHRYAAGQPGEQCGGADTEEEQQHHPPPAPGIAQPAGRQRTGAEGDETAQRQADQTGVVEVEAAGHAEHGGGEDQHEHVVDDMRGVDEADNGSRSVHGVRPEWSVRNGRHDPGMIG</sequence>
<organism evidence="2 3">
    <name type="scientific">Pseudomonas aeruginosa</name>
    <dbReference type="NCBI Taxonomy" id="287"/>
    <lineage>
        <taxon>Bacteria</taxon>
        <taxon>Pseudomonadati</taxon>
        <taxon>Pseudomonadota</taxon>
        <taxon>Gammaproteobacteria</taxon>
        <taxon>Pseudomonadales</taxon>
        <taxon>Pseudomonadaceae</taxon>
        <taxon>Pseudomonas</taxon>
    </lineage>
</organism>
<dbReference type="EMBL" id="RBSQ01000477">
    <property type="protein sequence ID" value="RMS57143.1"/>
    <property type="molecule type" value="Genomic_DNA"/>
</dbReference>